<keyword evidence="1" id="KW-1133">Transmembrane helix</keyword>
<gene>
    <name evidence="2" type="ORF">ACFQLX_14895</name>
</gene>
<feature type="transmembrane region" description="Helical" evidence="1">
    <location>
        <begin position="312"/>
        <end position="337"/>
    </location>
</feature>
<feature type="transmembrane region" description="Helical" evidence="1">
    <location>
        <begin position="288"/>
        <end position="306"/>
    </location>
</feature>
<organism evidence="2 3">
    <name type="scientific">Streptomyces polyrhachis</name>
    <dbReference type="NCBI Taxonomy" id="1282885"/>
    <lineage>
        <taxon>Bacteria</taxon>
        <taxon>Bacillati</taxon>
        <taxon>Actinomycetota</taxon>
        <taxon>Actinomycetes</taxon>
        <taxon>Kitasatosporales</taxon>
        <taxon>Streptomycetaceae</taxon>
        <taxon>Streptomyces</taxon>
    </lineage>
</organism>
<evidence type="ECO:0000256" key="1">
    <source>
        <dbReference type="SAM" id="Phobius"/>
    </source>
</evidence>
<feature type="transmembrane region" description="Helical" evidence="1">
    <location>
        <begin position="349"/>
        <end position="369"/>
    </location>
</feature>
<protein>
    <submittedName>
        <fullName evidence="2">MFS transporter</fullName>
    </submittedName>
</protein>
<dbReference type="PANTHER" id="PTHR23542:SF1">
    <property type="entry name" value="MAJOR FACILITATOR SUPERFAMILY (MFS) PROFILE DOMAIN-CONTAINING PROTEIN"/>
    <property type="match status" value="1"/>
</dbReference>
<feature type="transmembrane region" description="Helical" evidence="1">
    <location>
        <begin position="83"/>
        <end position="104"/>
    </location>
</feature>
<feature type="transmembrane region" description="Helical" evidence="1">
    <location>
        <begin position="375"/>
        <end position="395"/>
    </location>
</feature>
<name>A0ABW2GFG7_9ACTN</name>
<dbReference type="Proteomes" id="UP001596413">
    <property type="component" value="Unassembled WGS sequence"/>
</dbReference>
<feature type="transmembrane region" description="Helical" evidence="1">
    <location>
        <begin position="258"/>
        <end position="281"/>
    </location>
</feature>
<feature type="transmembrane region" description="Helical" evidence="1">
    <location>
        <begin position="110"/>
        <end position="136"/>
    </location>
</feature>
<dbReference type="InterPro" id="IPR011701">
    <property type="entry name" value="MFS"/>
</dbReference>
<keyword evidence="1" id="KW-0472">Membrane</keyword>
<dbReference type="EMBL" id="JBHSZO010000021">
    <property type="protein sequence ID" value="MFC7219448.1"/>
    <property type="molecule type" value="Genomic_DNA"/>
</dbReference>
<dbReference type="InterPro" id="IPR036259">
    <property type="entry name" value="MFS_trans_sf"/>
</dbReference>
<dbReference type="SUPFAM" id="SSF103473">
    <property type="entry name" value="MFS general substrate transporter"/>
    <property type="match status" value="1"/>
</dbReference>
<dbReference type="RefSeq" id="WP_386415154.1">
    <property type="nucleotide sequence ID" value="NZ_JBHSZO010000021.1"/>
</dbReference>
<dbReference type="Pfam" id="PF07690">
    <property type="entry name" value="MFS_1"/>
    <property type="match status" value="1"/>
</dbReference>
<evidence type="ECO:0000313" key="2">
    <source>
        <dbReference type="EMBL" id="MFC7219448.1"/>
    </source>
</evidence>
<dbReference type="Gene3D" id="1.20.1250.20">
    <property type="entry name" value="MFS general substrate transporter like domains"/>
    <property type="match status" value="2"/>
</dbReference>
<feature type="transmembrane region" description="Helical" evidence="1">
    <location>
        <begin position="50"/>
        <end position="71"/>
    </location>
</feature>
<dbReference type="PANTHER" id="PTHR23542">
    <property type="match status" value="1"/>
</dbReference>
<keyword evidence="3" id="KW-1185">Reference proteome</keyword>
<reference evidence="3" key="1">
    <citation type="journal article" date="2019" name="Int. J. Syst. Evol. Microbiol.">
        <title>The Global Catalogue of Microorganisms (GCM) 10K type strain sequencing project: providing services to taxonomists for standard genome sequencing and annotation.</title>
        <authorList>
            <consortium name="The Broad Institute Genomics Platform"/>
            <consortium name="The Broad Institute Genome Sequencing Center for Infectious Disease"/>
            <person name="Wu L."/>
            <person name="Ma J."/>
        </authorList>
    </citation>
    <scope>NUCLEOTIDE SEQUENCE [LARGE SCALE GENOMIC DNA]</scope>
    <source>
        <strain evidence="3">CGMCC 1.13681</strain>
    </source>
</reference>
<sequence length="416" mass="42337">MSSPAGAPSYRAVLRTPYAARTFLTSLTGRLSYGTVFLSLMLALTASTGSYAAAGAVIAVFGLAVSLLAPLRAGLIDRRGPRRVLPVMGLAYALALTALAGATWRPGAAPLWLLVVLGAAAGACAPPLGPVMRAVWSDLMPQPALRQRAFSLDTVSEELLYVTGPLLAGLTAALADPALGVVGSAGLVLVGTLAFAASPPVRAVAPVPAPATRRRRGARDLPRRPLPRQPLAAAAGLGMALGALGLLLVVFASSRGQLASVAWLEAALAVGSLLGGLAYGARSWRRPAWVRLPVLTSALAVVLAAMGSAPGLLVLGVWTLAAGAFVAPALTTAYLLAEESAADGERTRLGTWVNTAFNLGSSLGYAGIGLLSGRLPLPVCFAVAALPLLASACFARGRRVRTAEAAPAREADRVAR</sequence>
<proteinExistence type="predicted"/>
<feature type="transmembrane region" description="Helical" evidence="1">
    <location>
        <begin position="231"/>
        <end position="252"/>
    </location>
</feature>
<comment type="caution">
    <text evidence="2">The sequence shown here is derived from an EMBL/GenBank/DDBJ whole genome shotgun (WGS) entry which is preliminary data.</text>
</comment>
<keyword evidence="1" id="KW-0812">Transmembrane</keyword>
<accession>A0ABW2GFG7</accession>
<evidence type="ECO:0000313" key="3">
    <source>
        <dbReference type="Proteomes" id="UP001596413"/>
    </source>
</evidence>